<dbReference type="InterPro" id="IPR014710">
    <property type="entry name" value="RmlC-like_jellyroll"/>
</dbReference>
<feature type="domain" description="Cyclic nucleotide-binding" evidence="5">
    <location>
        <begin position="26"/>
        <end position="104"/>
    </location>
</feature>
<proteinExistence type="predicted"/>
<dbReference type="Proteomes" id="UP000253727">
    <property type="component" value="Unassembled WGS sequence"/>
</dbReference>
<keyword evidence="7" id="KW-1185">Reference proteome</keyword>
<protein>
    <submittedName>
        <fullName evidence="6">Anaerobic regulatory protein</fullName>
    </submittedName>
</protein>
<evidence type="ECO:0000313" key="7">
    <source>
        <dbReference type="Proteomes" id="UP000253727"/>
    </source>
</evidence>
<feature type="region of interest" description="Disordered" evidence="4">
    <location>
        <begin position="1"/>
        <end position="21"/>
    </location>
</feature>
<comment type="caution">
    <text evidence="6">The sequence shown here is derived from an EMBL/GenBank/DDBJ whole genome shotgun (WGS) entry which is preliminary data.</text>
</comment>
<name>A0A369Q711_9SPHN</name>
<dbReference type="InterPro" id="IPR000595">
    <property type="entry name" value="cNMP-bd_dom"/>
</dbReference>
<evidence type="ECO:0000256" key="3">
    <source>
        <dbReference type="ARBA" id="ARBA00023163"/>
    </source>
</evidence>
<dbReference type="GO" id="GO:0006355">
    <property type="term" value="P:regulation of DNA-templated transcription"/>
    <property type="evidence" value="ECO:0007669"/>
    <property type="project" value="InterPro"/>
</dbReference>
<dbReference type="InterPro" id="IPR012318">
    <property type="entry name" value="HTH_CRP"/>
</dbReference>
<dbReference type="Pfam" id="PF00027">
    <property type="entry name" value="cNMP_binding"/>
    <property type="match status" value="1"/>
</dbReference>
<evidence type="ECO:0000256" key="4">
    <source>
        <dbReference type="SAM" id="MobiDB-lite"/>
    </source>
</evidence>
<keyword evidence="2" id="KW-0238">DNA-binding</keyword>
<reference evidence="6 7" key="1">
    <citation type="submission" date="2018-04" db="EMBL/GenBank/DDBJ databases">
        <title>Altererythrobacter sp. HME9302 genome sequencing and assembly.</title>
        <authorList>
            <person name="Kang H."/>
            <person name="Kim H."/>
            <person name="Joh K."/>
        </authorList>
    </citation>
    <scope>NUCLEOTIDE SEQUENCE [LARGE SCALE GENOMIC DNA]</scope>
    <source>
        <strain evidence="6 7">HME9302</strain>
    </source>
</reference>
<dbReference type="InterPro" id="IPR036390">
    <property type="entry name" value="WH_DNA-bd_sf"/>
</dbReference>
<dbReference type="PROSITE" id="PS50042">
    <property type="entry name" value="CNMP_BINDING_3"/>
    <property type="match status" value="1"/>
</dbReference>
<dbReference type="InterPro" id="IPR018490">
    <property type="entry name" value="cNMP-bd_dom_sf"/>
</dbReference>
<sequence length="235" mass="25845">MRSFPTDISADKGGKNGGRRKHAGALKQAFETLGTVRKVAKGEYLHRAGDPPQSVFLMRNGWVCRERLANQHTYAITAVLLRGDFVGLDGIYGQQVTDDIRALTSCVVQELPLSVLEAESRADPAVAQSIICHLTLDGVFLREALVAIGRQLAPARICTFIAQTYDRLVDASLITSDAARFDLPLKQTDMAAVLGLTPIHAHRIIKEHRERGSFDFRAERVTIGDMPLVRKLAQS</sequence>
<organism evidence="6 7">
    <name type="scientific">Alteripontixanthobacter maritimus</name>
    <dbReference type="NCBI Taxonomy" id="2161824"/>
    <lineage>
        <taxon>Bacteria</taxon>
        <taxon>Pseudomonadati</taxon>
        <taxon>Pseudomonadota</taxon>
        <taxon>Alphaproteobacteria</taxon>
        <taxon>Sphingomonadales</taxon>
        <taxon>Erythrobacteraceae</taxon>
        <taxon>Alteripontixanthobacter</taxon>
    </lineage>
</organism>
<dbReference type="EMBL" id="QBKA01000002">
    <property type="protein sequence ID" value="RDC60643.1"/>
    <property type="molecule type" value="Genomic_DNA"/>
</dbReference>
<dbReference type="SUPFAM" id="SSF51206">
    <property type="entry name" value="cAMP-binding domain-like"/>
    <property type="match status" value="1"/>
</dbReference>
<dbReference type="Gene3D" id="1.10.10.10">
    <property type="entry name" value="Winged helix-like DNA-binding domain superfamily/Winged helix DNA-binding domain"/>
    <property type="match status" value="1"/>
</dbReference>
<evidence type="ECO:0000259" key="5">
    <source>
        <dbReference type="PROSITE" id="PS50042"/>
    </source>
</evidence>
<keyword evidence="1" id="KW-0805">Transcription regulation</keyword>
<dbReference type="Gene3D" id="2.60.120.10">
    <property type="entry name" value="Jelly Rolls"/>
    <property type="match status" value="1"/>
</dbReference>
<evidence type="ECO:0000256" key="1">
    <source>
        <dbReference type="ARBA" id="ARBA00023015"/>
    </source>
</evidence>
<dbReference type="AlphaFoldDB" id="A0A369Q711"/>
<accession>A0A369Q711</accession>
<dbReference type="GO" id="GO:0003677">
    <property type="term" value="F:DNA binding"/>
    <property type="evidence" value="ECO:0007669"/>
    <property type="project" value="UniProtKB-KW"/>
</dbReference>
<dbReference type="Pfam" id="PF13545">
    <property type="entry name" value="HTH_Crp_2"/>
    <property type="match status" value="1"/>
</dbReference>
<dbReference type="SUPFAM" id="SSF46785">
    <property type="entry name" value="Winged helix' DNA-binding domain"/>
    <property type="match status" value="1"/>
</dbReference>
<gene>
    <name evidence="6" type="ORF">HME9302_01858</name>
</gene>
<evidence type="ECO:0000256" key="2">
    <source>
        <dbReference type="ARBA" id="ARBA00023125"/>
    </source>
</evidence>
<dbReference type="CDD" id="cd00038">
    <property type="entry name" value="CAP_ED"/>
    <property type="match status" value="1"/>
</dbReference>
<dbReference type="InterPro" id="IPR036388">
    <property type="entry name" value="WH-like_DNA-bd_sf"/>
</dbReference>
<evidence type="ECO:0000313" key="6">
    <source>
        <dbReference type="EMBL" id="RDC60643.1"/>
    </source>
</evidence>
<keyword evidence="3" id="KW-0804">Transcription</keyword>